<sequence length="76" mass="8676">FSIALNCTLQISGDSSQVGSVLAVDADLARSYYNKAHRALNYFEAWNYSREEELLTDAEFLLNKLSWEGSKQKRNK</sequence>
<organism evidence="1">
    <name type="scientific">Tetraselmis sp. GSL018</name>
    <dbReference type="NCBI Taxonomy" id="582737"/>
    <lineage>
        <taxon>Eukaryota</taxon>
        <taxon>Viridiplantae</taxon>
        <taxon>Chlorophyta</taxon>
        <taxon>core chlorophytes</taxon>
        <taxon>Chlorodendrophyceae</taxon>
        <taxon>Chlorodendrales</taxon>
        <taxon>Chlorodendraceae</taxon>
        <taxon>Tetraselmis</taxon>
    </lineage>
</organism>
<dbReference type="AlphaFoldDB" id="A0A061RKI1"/>
<evidence type="ECO:0000313" key="1">
    <source>
        <dbReference type="EMBL" id="JAC71130.1"/>
    </source>
</evidence>
<gene>
    <name evidence="1" type="ORF">TSPGSL018_2592</name>
</gene>
<name>A0A061RKI1_9CHLO</name>
<protein>
    <submittedName>
        <fullName evidence="1">Uncharacterized protein</fullName>
    </submittedName>
</protein>
<dbReference type="EMBL" id="GBEZ01014991">
    <property type="protein sequence ID" value="JAC71130.1"/>
    <property type="molecule type" value="Transcribed_RNA"/>
</dbReference>
<feature type="non-terminal residue" evidence="1">
    <location>
        <position position="1"/>
    </location>
</feature>
<proteinExistence type="predicted"/>
<accession>A0A061RKI1</accession>
<reference evidence="1" key="1">
    <citation type="submission" date="2014-05" db="EMBL/GenBank/DDBJ databases">
        <title>The transcriptome of the halophilic microalga Tetraselmis sp. GSL018 isolated from the Great Salt Lake, Utah.</title>
        <authorList>
            <person name="Jinkerson R.E."/>
            <person name="D'Adamo S."/>
            <person name="Posewitz M.C."/>
        </authorList>
    </citation>
    <scope>NUCLEOTIDE SEQUENCE</scope>
    <source>
        <strain evidence="1">GSL018</strain>
    </source>
</reference>